<sequence>MEMNVSNTEHEVVAKKKGGLNPAIVIPILFVIGIAIYLFVFGNPSNFKKNPALDGVASVALADIKSTELHPAEGKPMGIVYMGGPIVPILLTFMITVVVFSFERYFVLKKASGSGNLDNFVNTVRGYLNRNEINAALEECDRQQGSVGNVVKEGLTTYKALEHDNTMNKEQKLVALGKSLEEATTLEMPMLEKNMMILSTLGTVATLVALLGTVIGMIKAFSALGSGGGTPDSAALSVGISEALINTALGIGTSAVAIILYNFFTSKIDGLTYKIDEIGMSIQQSFAEHN</sequence>
<dbReference type="EMBL" id="CP007547">
    <property type="protein sequence ID" value="AIL44065.1"/>
    <property type="molecule type" value="Genomic_DNA"/>
</dbReference>
<evidence type="ECO:0000313" key="11">
    <source>
        <dbReference type="EMBL" id="AIL44065.1"/>
    </source>
</evidence>
<dbReference type="GO" id="GO:0005886">
    <property type="term" value="C:plasma membrane"/>
    <property type="evidence" value="ECO:0007669"/>
    <property type="project" value="UniProtKB-SubCell"/>
</dbReference>
<accession>A0A077EF17</accession>
<dbReference type="InterPro" id="IPR002898">
    <property type="entry name" value="MotA_ExbB_proton_chnl"/>
</dbReference>
<keyword evidence="3" id="KW-1003">Cell membrane</keyword>
<dbReference type="GeneID" id="93134375"/>
<feature type="transmembrane region" description="Helical" evidence="9">
    <location>
        <begin position="197"/>
        <end position="223"/>
    </location>
</feature>
<comment type="subcellular location">
    <subcellularLocation>
        <location evidence="1">Cell membrane</location>
        <topology evidence="1">Multi-pass membrane protein</topology>
    </subcellularLocation>
    <subcellularLocation>
        <location evidence="8">Membrane</location>
        <topology evidence="8">Multi-pass membrane protein</topology>
    </subcellularLocation>
</comment>
<feature type="transmembrane region" description="Helical" evidence="9">
    <location>
        <begin position="20"/>
        <end position="40"/>
    </location>
</feature>
<dbReference type="PANTHER" id="PTHR30625:SF15">
    <property type="entry name" value="BIOPOLYMER TRANSPORT PROTEIN EXBB"/>
    <property type="match status" value="1"/>
</dbReference>
<evidence type="ECO:0000256" key="8">
    <source>
        <dbReference type="RuleBase" id="RU004057"/>
    </source>
</evidence>
<dbReference type="STRING" id="1338011.BD94_0290"/>
<organism evidence="11 12">
    <name type="scientific">Elizabethkingia anophelis NUHP1</name>
    <dbReference type="NCBI Taxonomy" id="1338011"/>
    <lineage>
        <taxon>Bacteria</taxon>
        <taxon>Pseudomonadati</taxon>
        <taxon>Bacteroidota</taxon>
        <taxon>Flavobacteriia</taxon>
        <taxon>Flavobacteriales</taxon>
        <taxon>Weeksellaceae</taxon>
        <taxon>Elizabethkingia</taxon>
    </lineage>
</organism>
<dbReference type="KEGG" id="eao:BD94_0290"/>
<dbReference type="PANTHER" id="PTHR30625">
    <property type="entry name" value="PROTEIN TOLQ"/>
    <property type="match status" value="1"/>
</dbReference>
<evidence type="ECO:0000313" key="12">
    <source>
        <dbReference type="Proteomes" id="UP000028933"/>
    </source>
</evidence>
<reference evidence="11" key="1">
    <citation type="journal article" date="2013" name="Lancet">
        <title>First case of E anophelis outbreak in an intensive-care unit.</title>
        <authorList>
            <person name="Teo J."/>
            <person name="Tan S.Y."/>
            <person name="Tay M."/>
            <person name="Ding Y."/>
            <person name="Kjelleberg S."/>
            <person name="Givskov M."/>
            <person name="Lin R.T."/>
            <person name="Yang L."/>
        </authorList>
    </citation>
    <scope>NUCLEOTIDE SEQUENCE [LARGE SCALE GENOMIC DNA]</scope>
    <source>
        <strain evidence="11">NUHP1</strain>
    </source>
</reference>
<name>A0A077EF17_9FLAO</name>
<evidence type="ECO:0000256" key="4">
    <source>
        <dbReference type="ARBA" id="ARBA00022692"/>
    </source>
</evidence>
<dbReference type="HOGENOM" id="CLU_053325_4_3_10"/>
<dbReference type="eggNOG" id="COG0811">
    <property type="taxonomic scope" value="Bacteria"/>
</dbReference>
<keyword evidence="5 8" id="KW-0653">Protein transport</keyword>
<evidence type="ECO:0000256" key="1">
    <source>
        <dbReference type="ARBA" id="ARBA00004651"/>
    </source>
</evidence>
<dbReference type="GO" id="GO:0017038">
    <property type="term" value="P:protein import"/>
    <property type="evidence" value="ECO:0007669"/>
    <property type="project" value="TreeGrafter"/>
</dbReference>
<keyword evidence="4 9" id="KW-0812">Transmembrane</keyword>
<evidence type="ECO:0000256" key="6">
    <source>
        <dbReference type="ARBA" id="ARBA00022989"/>
    </source>
</evidence>
<reference evidence="11" key="2">
    <citation type="journal article" date="2015" name="Genome Biol. Evol.">
        <title>Complete Genome Sequence and Transcriptomic Analysis of the Novel Pathogen Elizabethkingia anophelis in Response to Oxidative Stress.</title>
        <authorList>
            <person name="Li Y."/>
            <person name="Liu Y."/>
            <person name="Chew S.C."/>
            <person name="Tay M."/>
            <person name="Salido M.M."/>
            <person name="Teo J."/>
            <person name="Lauro F.M."/>
            <person name="Givskov M."/>
            <person name="Yang L."/>
        </authorList>
    </citation>
    <scope>NUCLEOTIDE SEQUENCE</scope>
    <source>
        <strain evidence="11">NUHP1</strain>
    </source>
</reference>
<dbReference type="Proteomes" id="UP000028933">
    <property type="component" value="Chromosome"/>
</dbReference>
<evidence type="ECO:0000259" key="10">
    <source>
        <dbReference type="Pfam" id="PF01618"/>
    </source>
</evidence>
<protein>
    <submittedName>
        <fullName evidence="11">MotA/TolQ/ExbB proton channel family protein</fullName>
    </submittedName>
</protein>
<keyword evidence="7 9" id="KW-0472">Membrane</keyword>
<evidence type="ECO:0000256" key="2">
    <source>
        <dbReference type="ARBA" id="ARBA00022448"/>
    </source>
</evidence>
<comment type="similarity">
    <text evidence="8">Belongs to the exbB/tolQ family.</text>
</comment>
<keyword evidence="2 8" id="KW-0813">Transport</keyword>
<feature type="domain" description="MotA/TolQ/ExbB proton channel" evidence="10">
    <location>
        <begin position="158"/>
        <end position="276"/>
    </location>
</feature>
<proteinExistence type="inferred from homology"/>
<evidence type="ECO:0000256" key="5">
    <source>
        <dbReference type="ARBA" id="ARBA00022927"/>
    </source>
</evidence>
<gene>
    <name evidence="11" type="ORF">BD94_0290</name>
</gene>
<dbReference type="InterPro" id="IPR050790">
    <property type="entry name" value="ExbB/TolQ_transport"/>
</dbReference>
<evidence type="ECO:0000256" key="7">
    <source>
        <dbReference type="ARBA" id="ARBA00023136"/>
    </source>
</evidence>
<evidence type="ECO:0000256" key="9">
    <source>
        <dbReference type="SAM" id="Phobius"/>
    </source>
</evidence>
<feature type="transmembrane region" description="Helical" evidence="9">
    <location>
        <begin position="79"/>
        <end position="102"/>
    </location>
</feature>
<dbReference type="Pfam" id="PF01618">
    <property type="entry name" value="MotA_ExbB"/>
    <property type="match status" value="1"/>
</dbReference>
<dbReference type="AlphaFoldDB" id="A0A077EF17"/>
<dbReference type="RefSeq" id="WP_009085523.1">
    <property type="nucleotide sequence ID" value="NZ_CP007547.1"/>
</dbReference>
<keyword evidence="6 9" id="KW-1133">Transmembrane helix</keyword>
<evidence type="ECO:0000256" key="3">
    <source>
        <dbReference type="ARBA" id="ARBA00022475"/>
    </source>
</evidence>
<feature type="transmembrane region" description="Helical" evidence="9">
    <location>
        <begin position="243"/>
        <end position="264"/>
    </location>
</feature>